<reference evidence="2" key="2">
    <citation type="submission" date="2015-01" db="EMBL/GenBank/DDBJ databases">
        <title>Evolutionary Origins and Diversification of the Mycorrhizal Mutualists.</title>
        <authorList>
            <consortium name="DOE Joint Genome Institute"/>
            <consortium name="Mycorrhizal Genomics Consortium"/>
            <person name="Kohler A."/>
            <person name="Kuo A."/>
            <person name="Nagy L.G."/>
            <person name="Floudas D."/>
            <person name="Copeland A."/>
            <person name="Barry K.W."/>
            <person name="Cichocki N."/>
            <person name="Veneault-Fourrey C."/>
            <person name="LaButti K."/>
            <person name="Lindquist E.A."/>
            <person name="Lipzen A."/>
            <person name="Lundell T."/>
            <person name="Morin E."/>
            <person name="Murat C."/>
            <person name="Riley R."/>
            <person name="Ohm R."/>
            <person name="Sun H."/>
            <person name="Tunlid A."/>
            <person name="Henrissat B."/>
            <person name="Grigoriev I.V."/>
            <person name="Hibbett D.S."/>
            <person name="Martin F."/>
        </authorList>
    </citation>
    <scope>NUCLEOTIDE SEQUENCE [LARGE SCALE GENOMIC DNA]</scope>
    <source>
        <strain evidence="2">F 1598</strain>
    </source>
</reference>
<dbReference type="AlphaFoldDB" id="A0A0C3FI49"/>
<name>A0A0C3FI49_PILCF</name>
<dbReference type="Proteomes" id="UP000054166">
    <property type="component" value="Unassembled WGS sequence"/>
</dbReference>
<accession>A0A0C3FI49</accession>
<keyword evidence="2" id="KW-1185">Reference proteome</keyword>
<sequence>MSRFRQVAASKLFHDLLGPLHKSPSNFLFADVVVIVIDNDNDYSSSASR</sequence>
<reference evidence="1 2" key="1">
    <citation type="submission" date="2014-04" db="EMBL/GenBank/DDBJ databases">
        <authorList>
            <consortium name="DOE Joint Genome Institute"/>
            <person name="Kuo A."/>
            <person name="Tarkka M."/>
            <person name="Buscot F."/>
            <person name="Kohler A."/>
            <person name="Nagy L.G."/>
            <person name="Floudas D."/>
            <person name="Copeland A."/>
            <person name="Barry K.W."/>
            <person name="Cichocki N."/>
            <person name="Veneault-Fourrey C."/>
            <person name="LaButti K."/>
            <person name="Lindquist E.A."/>
            <person name="Lipzen A."/>
            <person name="Lundell T."/>
            <person name="Morin E."/>
            <person name="Murat C."/>
            <person name="Sun H."/>
            <person name="Tunlid A."/>
            <person name="Henrissat B."/>
            <person name="Grigoriev I.V."/>
            <person name="Hibbett D.S."/>
            <person name="Martin F."/>
            <person name="Nordberg H.P."/>
            <person name="Cantor M.N."/>
            <person name="Hua S.X."/>
        </authorList>
    </citation>
    <scope>NUCLEOTIDE SEQUENCE [LARGE SCALE GENOMIC DNA]</scope>
    <source>
        <strain evidence="1 2">F 1598</strain>
    </source>
</reference>
<dbReference type="EMBL" id="KN833009">
    <property type="protein sequence ID" value="KIM79446.1"/>
    <property type="molecule type" value="Genomic_DNA"/>
</dbReference>
<organism evidence="1 2">
    <name type="scientific">Piloderma croceum (strain F 1598)</name>
    <dbReference type="NCBI Taxonomy" id="765440"/>
    <lineage>
        <taxon>Eukaryota</taxon>
        <taxon>Fungi</taxon>
        <taxon>Dikarya</taxon>
        <taxon>Basidiomycota</taxon>
        <taxon>Agaricomycotina</taxon>
        <taxon>Agaricomycetes</taxon>
        <taxon>Agaricomycetidae</taxon>
        <taxon>Atheliales</taxon>
        <taxon>Atheliaceae</taxon>
        <taxon>Piloderma</taxon>
    </lineage>
</organism>
<proteinExistence type="predicted"/>
<dbReference type="InParanoid" id="A0A0C3FI49"/>
<dbReference type="HOGENOM" id="CLU_3143611_0_0_1"/>
<protein>
    <submittedName>
        <fullName evidence="1">Uncharacterized protein</fullName>
    </submittedName>
</protein>
<gene>
    <name evidence="1" type="ORF">PILCRDRAFT_10279</name>
</gene>
<evidence type="ECO:0000313" key="1">
    <source>
        <dbReference type="EMBL" id="KIM79446.1"/>
    </source>
</evidence>
<evidence type="ECO:0000313" key="2">
    <source>
        <dbReference type="Proteomes" id="UP000054166"/>
    </source>
</evidence>